<evidence type="ECO:0000313" key="5">
    <source>
        <dbReference type="EMBL" id="AUH35239.1"/>
    </source>
</evidence>
<dbReference type="PANTHER" id="PTHR46193">
    <property type="entry name" value="6-PHOSPHOGLUCONATE PHOSPHATASE"/>
    <property type="match status" value="1"/>
</dbReference>
<dbReference type="Proteomes" id="UP000233742">
    <property type="component" value="Chromosome"/>
</dbReference>
<dbReference type="PANTHER" id="PTHR46193:SF10">
    <property type="entry name" value="6-PHOSPHOGLUCONATE PHOSPHATASE"/>
    <property type="match status" value="1"/>
</dbReference>
<dbReference type="AlphaFoldDB" id="A0A2K9ELB7"/>
<dbReference type="InterPro" id="IPR006439">
    <property type="entry name" value="HAD-SF_hydro_IA"/>
</dbReference>
<dbReference type="SUPFAM" id="SSF56784">
    <property type="entry name" value="HAD-like"/>
    <property type="match status" value="1"/>
</dbReference>
<dbReference type="SFLD" id="SFLDG01129">
    <property type="entry name" value="C1.5:_HAD__Beta-PGM__Phosphata"/>
    <property type="match status" value="1"/>
</dbReference>
<gene>
    <name evidence="5" type="ORF">CUV01_05865</name>
</gene>
<sequence length="219" mass="23335">MGRALIFDCDGVLIDSEVLSMSELLRVIQDRKVPINETQAYDLFLGTSATHEIACLRDRFGVDITADLPIYQQRLARRFSTDLQPINGIAKALANLPGPRAVASSSNPERLRLSLGLTGLWDSFAPHVYSATMVANGKPAPDLFLLAARQLGVAPGDCIVIEDSPAGIRAARAAGMRVVGFLGGSHAGPARLADKLAALQPDALVEHAENLVDTLTRLG</sequence>
<comment type="similarity">
    <text evidence="2">Belongs to the HAD-like hydrolase superfamily. CbbY/CbbZ/Gph/YieH family.</text>
</comment>
<dbReference type="InterPro" id="IPR023198">
    <property type="entry name" value="PGP-like_dom2"/>
</dbReference>
<dbReference type="GO" id="GO:0016787">
    <property type="term" value="F:hydrolase activity"/>
    <property type="evidence" value="ECO:0007669"/>
    <property type="project" value="UniProtKB-KW"/>
</dbReference>
<name>A0A2K9ELB7_9RHOB</name>
<evidence type="ECO:0000256" key="2">
    <source>
        <dbReference type="ARBA" id="ARBA00006171"/>
    </source>
</evidence>
<evidence type="ECO:0000256" key="4">
    <source>
        <dbReference type="ARBA" id="ARBA00022842"/>
    </source>
</evidence>
<dbReference type="OrthoDB" id="9797743at2"/>
<reference evidence="5 6" key="1">
    <citation type="submission" date="2017-12" db="EMBL/GenBank/DDBJ databases">
        <authorList>
            <person name="Hurst M.R.H."/>
        </authorList>
    </citation>
    <scope>NUCLEOTIDE SEQUENCE [LARGE SCALE GENOMIC DNA]</scope>
    <source>
        <strain evidence="5 6">BM15</strain>
    </source>
</reference>
<dbReference type="SFLD" id="SFLDG01135">
    <property type="entry name" value="C1.5.6:_HAD__Beta-PGM__Phospha"/>
    <property type="match status" value="1"/>
</dbReference>
<dbReference type="InterPro" id="IPR023214">
    <property type="entry name" value="HAD_sf"/>
</dbReference>
<dbReference type="Gene3D" id="3.40.50.1000">
    <property type="entry name" value="HAD superfamily/HAD-like"/>
    <property type="match status" value="1"/>
</dbReference>
<organism evidence="5 6">
    <name type="scientific">Paracoccus tegillarcae</name>
    <dbReference type="NCBI Taxonomy" id="1529068"/>
    <lineage>
        <taxon>Bacteria</taxon>
        <taxon>Pseudomonadati</taxon>
        <taxon>Pseudomonadota</taxon>
        <taxon>Alphaproteobacteria</taxon>
        <taxon>Rhodobacterales</taxon>
        <taxon>Paracoccaceae</taxon>
        <taxon>Paracoccus</taxon>
    </lineage>
</organism>
<evidence type="ECO:0000256" key="1">
    <source>
        <dbReference type="ARBA" id="ARBA00001946"/>
    </source>
</evidence>
<dbReference type="RefSeq" id="WP_101461891.1">
    <property type="nucleotide sequence ID" value="NZ_CP025408.1"/>
</dbReference>
<protein>
    <submittedName>
        <fullName evidence="5">Hydrolase</fullName>
    </submittedName>
</protein>
<dbReference type="SFLD" id="SFLDS00003">
    <property type="entry name" value="Haloacid_Dehalogenase"/>
    <property type="match status" value="1"/>
</dbReference>
<keyword evidence="3" id="KW-0479">Metal-binding</keyword>
<accession>A0A2K9ELB7</accession>
<keyword evidence="5" id="KW-0378">Hydrolase</keyword>
<dbReference type="InterPro" id="IPR051600">
    <property type="entry name" value="Beta-PGM-like"/>
</dbReference>
<keyword evidence="6" id="KW-1185">Reference proteome</keyword>
<evidence type="ECO:0000313" key="6">
    <source>
        <dbReference type="Proteomes" id="UP000233742"/>
    </source>
</evidence>
<evidence type="ECO:0000256" key="3">
    <source>
        <dbReference type="ARBA" id="ARBA00022723"/>
    </source>
</evidence>
<keyword evidence="4" id="KW-0460">Magnesium</keyword>
<dbReference type="NCBIfam" id="TIGR01509">
    <property type="entry name" value="HAD-SF-IA-v3"/>
    <property type="match status" value="1"/>
</dbReference>
<dbReference type="KEGG" id="paro:CUV01_05865"/>
<dbReference type="GO" id="GO:0046872">
    <property type="term" value="F:metal ion binding"/>
    <property type="evidence" value="ECO:0007669"/>
    <property type="project" value="UniProtKB-KW"/>
</dbReference>
<comment type="cofactor">
    <cofactor evidence="1">
        <name>Mg(2+)</name>
        <dbReference type="ChEBI" id="CHEBI:18420"/>
    </cofactor>
</comment>
<proteinExistence type="inferred from homology"/>
<dbReference type="Pfam" id="PF00702">
    <property type="entry name" value="Hydrolase"/>
    <property type="match status" value="1"/>
</dbReference>
<dbReference type="InterPro" id="IPR036412">
    <property type="entry name" value="HAD-like_sf"/>
</dbReference>
<dbReference type="Gene3D" id="1.10.150.240">
    <property type="entry name" value="Putative phosphatase, domain 2"/>
    <property type="match status" value="1"/>
</dbReference>
<dbReference type="EMBL" id="CP025408">
    <property type="protein sequence ID" value="AUH35239.1"/>
    <property type="molecule type" value="Genomic_DNA"/>
</dbReference>